<accession>A0A9D1NHS8</accession>
<sequence length="305" mass="32532">MSMDLMIKKIIEMNAPVVAGLDPKLDYVPQHIQTECFDAYGETAAGAAQALLRFNTALIDELCEVVPAVKAQAAYYEMYGIEGMKTLYKTIDYAKKKDMYVIVDGKRNDIGSTAEAYSCGWLGKTQVGTTSEAMSGADCLTVNPYLGSDGILPFVKDCKTYDKGIFALVKTSNPSSGELQDLLIDGKPLYEKVAELVSGWGADNVGAYGYSAVGAVVGATYPQQAKKLRAVMKHTYFLVPGYGAQGAGAADVAVSFDKEGLGAIVNSSRAIMCAYKKTGDEKHFAKAAKDEAVNMAKAINAAIGR</sequence>
<proteinExistence type="inferred from homology"/>
<evidence type="ECO:0000256" key="6">
    <source>
        <dbReference type="ARBA" id="ARBA00049157"/>
    </source>
</evidence>
<dbReference type="SMART" id="SM00934">
    <property type="entry name" value="OMPdecase"/>
    <property type="match status" value="1"/>
</dbReference>
<keyword evidence="5 7" id="KW-0456">Lyase</keyword>
<protein>
    <recommendedName>
        <fullName evidence="7">Orotidine 5'-phosphate decarboxylase</fullName>
        <ecNumber evidence="7">4.1.1.23</ecNumber>
    </recommendedName>
    <alternativeName>
        <fullName evidence="7">OMP decarboxylase</fullName>
        <shortName evidence="7">OMPDCase</shortName>
        <shortName evidence="7">OMPdecase</shortName>
    </alternativeName>
</protein>
<dbReference type="InterPro" id="IPR018089">
    <property type="entry name" value="OMPdecase_AS"/>
</dbReference>
<dbReference type="InterPro" id="IPR011995">
    <property type="entry name" value="OMPdecase_type-2"/>
</dbReference>
<dbReference type="EMBL" id="DVOF01000225">
    <property type="protein sequence ID" value="HIV03407.1"/>
    <property type="molecule type" value="Genomic_DNA"/>
</dbReference>
<dbReference type="PANTHER" id="PTHR43375:SF1">
    <property type="entry name" value="OROTIDINE 5'-PHOSPHATE DECARBOXYLASE"/>
    <property type="match status" value="1"/>
</dbReference>
<dbReference type="InterPro" id="IPR011060">
    <property type="entry name" value="RibuloseP-bd_barrel"/>
</dbReference>
<feature type="domain" description="Orotidine 5'-phosphate decarboxylase" evidence="8">
    <location>
        <begin position="16"/>
        <end position="284"/>
    </location>
</feature>
<dbReference type="Pfam" id="PF00215">
    <property type="entry name" value="OMPdecase"/>
    <property type="match status" value="1"/>
</dbReference>
<dbReference type="AlphaFoldDB" id="A0A9D1NHS8"/>
<keyword evidence="3 7" id="KW-0210">Decarboxylase</keyword>
<evidence type="ECO:0000256" key="4">
    <source>
        <dbReference type="ARBA" id="ARBA00022975"/>
    </source>
</evidence>
<reference evidence="9" key="2">
    <citation type="journal article" date="2021" name="PeerJ">
        <title>Extensive microbial diversity within the chicken gut microbiome revealed by metagenomics and culture.</title>
        <authorList>
            <person name="Gilroy R."/>
            <person name="Ravi A."/>
            <person name="Getino M."/>
            <person name="Pursley I."/>
            <person name="Horton D.L."/>
            <person name="Alikhan N.F."/>
            <person name="Baker D."/>
            <person name="Gharbi K."/>
            <person name="Hall N."/>
            <person name="Watson M."/>
            <person name="Adriaenssens E.M."/>
            <person name="Foster-Nyarko E."/>
            <person name="Jarju S."/>
            <person name="Secka A."/>
            <person name="Antonio M."/>
            <person name="Oren A."/>
            <person name="Chaudhuri R.R."/>
            <person name="La Ragione R."/>
            <person name="Hildebrand F."/>
            <person name="Pallen M.J."/>
        </authorList>
    </citation>
    <scope>NUCLEOTIDE SEQUENCE</scope>
    <source>
        <strain evidence="9">4920</strain>
    </source>
</reference>
<dbReference type="Gene3D" id="3.20.20.70">
    <property type="entry name" value="Aldolase class I"/>
    <property type="match status" value="1"/>
</dbReference>
<dbReference type="GO" id="GO:0004590">
    <property type="term" value="F:orotidine-5'-phosphate decarboxylase activity"/>
    <property type="evidence" value="ECO:0007669"/>
    <property type="project" value="UniProtKB-UniRule"/>
</dbReference>
<comment type="similarity">
    <text evidence="2 7">Belongs to the OMP decarboxylase family. Type 2 subfamily.</text>
</comment>
<dbReference type="InterPro" id="IPR001754">
    <property type="entry name" value="OMPdeCOase_dom"/>
</dbReference>
<dbReference type="PROSITE" id="PS00156">
    <property type="entry name" value="OMPDECASE"/>
    <property type="match status" value="1"/>
</dbReference>
<evidence type="ECO:0000313" key="10">
    <source>
        <dbReference type="Proteomes" id="UP000886743"/>
    </source>
</evidence>
<feature type="active site" description="Proton donor" evidence="7">
    <location>
        <position position="106"/>
    </location>
</feature>
<evidence type="ECO:0000313" key="9">
    <source>
        <dbReference type="EMBL" id="HIV03407.1"/>
    </source>
</evidence>
<comment type="pathway">
    <text evidence="1 7">Pyrimidine metabolism; UMP biosynthesis via de novo pathway; UMP from orotate: step 2/2.</text>
</comment>
<dbReference type="Proteomes" id="UP000886743">
    <property type="component" value="Unassembled WGS sequence"/>
</dbReference>
<dbReference type="EC" id="4.1.1.23" evidence="7"/>
<evidence type="ECO:0000256" key="2">
    <source>
        <dbReference type="ARBA" id="ARBA00008847"/>
    </source>
</evidence>
<dbReference type="GO" id="GO:0006207">
    <property type="term" value="P:'de novo' pyrimidine nucleobase biosynthetic process"/>
    <property type="evidence" value="ECO:0007669"/>
    <property type="project" value="InterPro"/>
</dbReference>
<dbReference type="SUPFAM" id="SSF51366">
    <property type="entry name" value="Ribulose-phoshate binding barrel"/>
    <property type="match status" value="1"/>
</dbReference>
<evidence type="ECO:0000256" key="1">
    <source>
        <dbReference type="ARBA" id="ARBA00004861"/>
    </source>
</evidence>
<evidence type="ECO:0000259" key="8">
    <source>
        <dbReference type="SMART" id="SM00934"/>
    </source>
</evidence>
<dbReference type="NCBIfam" id="TIGR02127">
    <property type="entry name" value="pyrF_sub2"/>
    <property type="match status" value="1"/>
</dbReference>
<evidence type="ECO:0000256" key="5">
    <source>
        <dbReference type="ARBA" id="ARBA00023239"/>
    </source>
</evidence>
<dbReference type="InterPro" id="IPR013785">
    <property type="entry name" value="Aldolase_TIM"/>
</dbReference>
<name>A0A9D1NHS8_9FIRM</name>
<dbReference type="HAMAP" id="MF_01215">
    <property type="entry name" value="OMPdecase_type2"/>
    <property type="match status" value="1"/>
</dbReference>
<gene>
    <name evidence="7 9" type="primary">pyrF</name>
    <name evidence="9" type="ORF">IAC74_07510</name>
</gene>
<evidence type="ECO:0000256" key="3">
    <source>
        <dbReference type="ARBA" id="ARBA00022793"/>
    </source>
</evidence>
<comment type="caution">
    <text evidence="9">The sequence shown here is derived from an EMBL/GenBank/DDBJ whole genome shotgun (WGS) entry which is preliminary data.</text>
</comment>
<reference evidence="9" key="1">
    <citation type="submission" date="2020-10" db="EMBL/GenBank/DDBJ databases">
        <authorList>
            <person name="Gilroy R."/>
        </authorList>
    </citation>
    <scope>NUCLEOTIDE SEQUENCE</scope>
    <source>
        <strain evidence="9">4920</strain>
    </source>
</reference>
<evidence type="ECO:0000256" key="7">
    <source>
        <dbReference type="HAMAP-Rule" id="MF_01215"/>
    </source>
</evidence>
<dbReference type="PANTHER" id="PTHR43375">
    <property type="entry name" value="OROTIDINE 5'-PHOSPHATE DECARBOXYLASE"/>
    <property type="match status" value="1"/>
</dbReference>
<dbReference type="CDD" id="cd04725">
    <property type="entry name" value="OMP_decarboxylase_like"/>
    <property type="match status" value="1"/>
</dbReference>
<organism evidence="9 10">
    <name type="scientific">Candidatus Aphodoplasma excrementigallinarum</name>
    <dbReference type="NCBI Taxonomy" id="2840673"/>
    <lineage>
        <taxon>Bacteria</taxon>
        <taxon>Bacillati</taxon>
        <taxon>Bacillota</taxon>
        <taxon>Clostridia</taxon>
        <taxon>Eubacteriales</taxon>
        <taxon>Candidatus Aphodoplasma</taxon>
    </lineage>
</organism>
<comment type="catalytic activity">
    <reaction evidence="6 7">
        <text>orotidine 5'-phosphate + H(+) = UMP + CO2</text>
        <dbReference type="Rhea" id="RHEA:11596"/>
        <dbReference type="ChEBI" id="CHEBI:15378"/>
        <dbReference type="ChEBI" id="CHEBI:16526"/>
        <dbReference type="ChEBI" id="CHEBI:57538"/>
        <dbReference type="ChEBI" id="CHEBI:57865"/>
        <dbReference type="EC" id="4.1.1.23"/>
    </reaction>
</comment>
<keyword evidence="4 7" id="KW-0665">Pyrimidine biosynthesis</keyword>
<dbReference type="GO" id="GO:0044205">
    <property type="term" value="P:'de novo' UMP biosynthetic process"/>
    <property type="evidence" value="ECO:0007669"/>
    <property type="project" value="UniProtKB-UniRule"/>
</dbReference>